<proteinExistence type="inferred from homology"/>
<evidence type="ECO:0000256" key="5">
    <source>
        <dbReference type="ARBA" id="ARBA00022692"/>
    </source>
</evidence>
<evidence type="ECO:0000256" key="3">
    <source>
        <dbReference type="ARBA" id="ARBA00022448"/>
    </source>
</evidence>
<evidence type="ECO:0000256" key="1">
    <source>
        <dbReference type="ARBA" id="ARBA00004651"/>
    </source>
</evidence>
<evidence type="ECO:0000313" key="9">
    <source>
        <dbReference type="EMBL" id="PTX57526.1"/>
    </source>
</evidence>
<sequence length="245" mass="24706">MLALIPDGMTLVICGCAAFIGTVVQRLTGQGFGMIAAPVVALVAPGYLPTALLLVGVAVGLSSAAFDLSAVVRRDLGPGFLGRALGAFIAAALAARLADRADLFGAVVACVVLVAIVLSLVGLRVRISPGSLMLAGTAAGIMGTLTAIGAPPMALLYQHVEQRRAAATQNVFFFFGMAVSLLALWLQGLVAMHHLALAVAISPAVPLGLAASQPLARRVARQSIRPIALALAGCAAGALLLKSLA</sequence>
<dbReference type="EMBL" id="QBKS01000001">
    <property type="protein sequence ID" value="PTX57526.1"/>
    <property type="molecule type" value="Genomic_DNA"/>
</dbReference>
<evidence type="ECO:0000256" key="2">
    <source>
        <dbReference type="ARBA" id="ARBA00009142"/>
    </source>
</evidence>
<keyword evidence="4 8" id="KW-1003">Cell membrane</keyword>
<name>A0A2T6BN93_9RHOB</name>
<evidence type="ECO:0000256" key="6">
    <source>
        <dbReference type="ARBA" id="ARBA00022989"/>
    </source>
</evidence>
<keyword evidence="10" id="KW-1185">Reference proteome</keyword>
<comment type="similarity">
    <text evidence="2 8">Belongs to the 4-toluene sulfonate uptake permease (TSUP) (TC 2.A.102) family.</text>
</comment>
<keyword evidence="6 8" id="KW-1133">Transmembrane helix</keyword>
<reference evidence="9 10" key="1">
    <citation type="submission" date="2018-04" db="EMBL/GenBank/DDBJ databases">
        <title>Genomic Encyclopedia of Archaeal and Bacterial Type Strains, Phase II (KMG-II): from individual species to whole genera.</title>
        <authorList>
            <person name="Goeker M."/>
        </authorList>
    </citation>
    <scope>NUCLEOTIDE SEQUENCE [LARGE SCALE GENOMIC DNA]</scope>
    <source>
        <strain evidence="9 10">DSM 100977</strain>
    </source>
</reference>
<dbReference type="PANTHER" id="PTHR30269:SF37">
    <property type="entry name" value="MEMBRANE TRANSPORTER PROTEIN"/>
    <property type="match status" value="1"/>
</dbReference>
<feature type="transmembrane region" description="Helical" evidence="8">
    <location>
        <begin position="80"/>
        <end position="98"/>
    </location>
</feature>
<feature type="transmembrane region" description="Helical" evidence="8">
    <location>
        <begin position="132"/>
        <end position="154"/>
    </location>
</feature>
<protein>
    <recommendedName>
        <fullName evidence="8">Probable membrane transporter protein</fullName>
    </recommendedName>
</protein>
<keyword evidence="5 8" id="KW-0812">Transmembrane</keyword>
<evidence type="ECO:0000256" key="4">
    <source>
        <dbReference type="ARBA" id="ARBA00022475"/>
    </source>
</evidence>
<keyword evidence="7 8" id="KW-0472">Membrane</keyword>
<organism evidence="9 10">
    <name type="scientific">Litoreibacter ponti</name>
    <dbReference type="NCBI Taxonomy" id="1510457"/>
    <lineage>
        <taxon>Bacteria</taxon>
        <taxon>Pseudomonadati</taxon>
        <taxon>Pseudomonadota</taxon>
        <taxon>Alphaproteobacteria</taxon>
        <taxon>Rhodobacterales</taxon>
        <taxon>Roseobacteraceae</taxon>
        <taxon>Litoreibacter</taxon>
    </lineage>
</organism>
<dbReference type="GO" id="GO:0005886">
    <property type="term" value="C:plasma membrane"/>
    <property type="evidence" value="ECO:0007669"/>
    <property type="project" value="UniProtKB-SubCell"/>
</dbReference>
<dbReference type="AlphaFoldDB" id="A0A2T6BN93"/>
<evidence type="ECO:0000256" key="7">
    <source>
        <dbReference type="ARBA" id="ARBA00023136"/>
    </source>
</evidence>
<feature type="transmembrane region" description="Helical" evidence="8">
    <location>
        <begin position="193"/>
        <end position="211"/>
    </location>
</feature>
<accession>A0A2T6BN93</accession>
<dbReference type="InterPro" id="IPR002781">
    <property type="entry name" value="TM_pro_TauE-like"/>
</dbReference>
<dbReference type="Proteomes" id="UP000243978">
    <property type="component" value="Unassembled WGS sequence"/>
</dbReference>
<comment type="caution">
    <text evidence="9">The sequence shown here is derived from an EMBL/GenBank/DDBJ whole genome shotgun (WGS) entry which is preliminary data.</text>
</comment>
<comment type="subcellular location">
    <subcellularLocation>
        <location evidence="1 8">Cell membrane</location>
        <topology evidence="1 8">Multi-pass membrane protein</topology>
    </subcellularLocation>
</comment>
<evidence type="ECO:0000313" key="10">
    <source>
        <dbReference type="Proteomes" id="UP000243978"/>
    </source>
</evidence>
<dbReference type="Pfam" id="PF01925">
    <property type="entry name" value="TauE"/>
    <property type="match status" value="1"/>
</dbReference>
<dbReference type="PANTHER" id="PTHR30269">
    <property type="entry name" value="TRANSMEMBRANE PROTEIN YFCA"/>
    <property type="match status" value="1"/>
</dbReference>
<gene>
    <name evidence="9" type="ORF">C8N43_2196</name>
</gene>
<feature type="transmembrane region" description="Helical" evidence="8">
    <location>
        <begin position="104"/>
        <end position="125"/>
    </location>
</feature>
<feature type="transmembrane region" description="Helical" evidence="8">
    <location>
        <begin position="166"/>
        <end position="186"/>
    </location>
</feature>
<feature type="transmembrane region" description="Helical" evidence="8">
    <location>
        <begin position="223"/>
        <end position="241"/>
    </location>
</feature>
<keyword evidence="3" id="KW-0813">Transport</keyword>
<dbReference type="InterPro" id="IPR052017">
    <property type="entry name" value="TSUP"/>
</dbReference>
<evidence type="ECO:0000256" key="8">
    <source>
        <dbReference type="RuleBase" id="RU363041"/>
    </source>
</evidence>